<comment type="caution">
    <text evidence="2">The sequence shown here is derived from an EMBL/GenBank/DDBJ whole genome shotgun (WGS) entry which is preliminary data.</text>
</comment>
<organism evidence="2 3">
    <name type="scientific">Clohesyomyces aquaticus</name>
    <dbReference type="NCBI Taxonomy" id="1231657"/>
    <lineage>
        <taxon>Eukaryota</taxon>
        <taxon>Fungi</taxon>
        <taxon>Dikarya</taxon>
        <taxon>Ascomycota</taxon>
        <taxon>Pezizomycotina</taxon>
        <taxon>Dothideomycetes</taxon>
        <taxon>Pleosporomycetidae</taxon>
        <taxon>Pleosporales</taxon>
        <taxon>Lindgomycetaceae</taxon>
        <taxon>Clohesyomyces</taxon>
    </lineage>
</organism>
<evidence type="ECO:0000256" key="1">
    <source>
        <dbReference type="SAM" id="MobiDB-lite"/>
    </source>
</evidence>
<protein>
    <submittedName>
        <fullName evidence="2">Uncharacterized protein</fullName>
    </submittedName>
</protein>
<feature type="compositionally biased region" description="Polar residues" evidence="1">
    <location>
        <begin position="17"/>
        <end position="26"/>
    </location>
</feature>
<feature type="region of interest" description="Disordered" evidence="1">
    <location>
        <begin position="1"/>
        <end position="49"/>
    </location>
</feature>
<reference evidence="2 3" key="1">
    <citation type="submission" date="2016-07" db="EMBL/GenBank/DDBJ databases">
        <title>Pervasive Adenine N6-methylation of Active Genes in Fungi.</title>
        <authorList>
            <consortium name="DOE Joint Genome Institute"/>
            <person name="Mondo S.J."/>
            <person name="Dannebaum R.O."/>
            <person name="Kuo R.C."/>
            <person name="Labutti K."/>
            <person name="Haridas S."/>
            <person name="Kuo A."/>
            <person name="Salamov A."/>
            <person name="Ahrendt S.R."/>
            <person name="Lipzen A."/>
            <person name="Sullivan W."/>
            <person name="Andreopoulos W.B."/>
            <person name="Clum A."/>
            <person name="Lindquist E."/>
            <person name="Daum C."/>
            <person name="Ramamoorthy G.K."/>
            <person name="Gryganskyi A."/>
            <person name="Culley D."/>
            <person name="Magnuson J.K."/>
            <person name="James T.Y."/>
            <person name="O'Malley M.A."/>
            <person name="Stajich J.E."/>
            <person name="Spatafora J.W."/>
            <person name="Visel A."/>
            <person name="Grigoriev I.V."/>
        </authorList>
    </citation>
    <scope>NUCLEOTIDE SEQUENCE [LARGE SCALE GENOMIC DNA]</scope>
    <source>
        <strain evidence="2 3">CBS 115471</strain>
    </source>
</reference>
<feature type="compositionally biased region" description="Low complexity" evidence="1">
    <location>
        <begin position="1"/>
        <end position="16"/>
    </location>
</feature>
<keyword evidence="3" id="KW-1185">Reference proteome</keyword>
<evidence type="ECO:0000313" key="2">
    <source>
        <dbReference type="EMBL" id="ORY13803.1"/>
    </source>
</evidence>
<accession>A0A1Y1ZU63</accession>
<feature type="region of interest" description="Disordered" evidence="1">
    <location>
        <begin position="202"/>
        <end position="245"/>
    </location>
</feature>
<dbReference type="Proteomes" id="UP000193144">
    <property type="component" value="Unassembled WGS sequence"/>
</dbReference>
<proteinExistence type="predicted"/>
<evidence type="ECO:0000313" key="3">
    <source>
        <dbReference type="Proteomes" id="UP000193144"/>
    </source>
</evidence>
<sequence length="263" mass="28480">MSSIPSLLSFSSQLQSTPDTTTPLNKTQTPLRPTQPNPTPPPSLPVTSHATNKSVTKMRVAALLVGVGAVSSILALPTRTWAGPKARSATIMDCHSGFRCQEHILPVYRARDLSARGMPLEMSDQDVDYGNEDEDEEDYDVTGPNDFELPLDPRDIDFLIVPDIDDGEIISVLKGKKKTNGMSTQDLVAALKAEKDIAARSNYGPYDKPTEGQPDGCTSPDASGKVICHQGPPDTVPTQTKEEEPKKKNWLLTAFCMGICGDQ</sequence>
<dbReference type="EMBL" id="MCFA01000038">
    <property type="protein sequence ID" value="ORY13803.1"/>
    <property type="molecule type" value="Genomic_DNA"/>
</dbReference>
<name>A0A1Y1ZU63_9PLEO</name>
<dbReference type="AlphaFoldDB" id="A0A1Y1ZU63"/>
<gene>
    <name evidence="2" type="ORF">BCR34DRAFT_561361</name>
</gene>
<feature type="compositionally biased region" description="Pro residues" evidence="1">
    <location>
        <begin position="33"/>
        <end position="44"/>
    </location>
</feature>